<protein>
    <recommendedName>
        <fullName evidence="1">Novel STAND NTPase 1 domain-containing protein</fullName>
    </recommendedName>
</protein>
<reference evidence="2" key="1">
    <citation type="submission" date="2020-09" db="EMBL/GenBank/DDBJ databases">
        <title>Pelagicoccus enzymogenes sp. nov. with an EPS production, isolated from marine sediment.</title>
        <authorList>
            <person name="Feng X."/>
        </authorList>
    </citation>
    <scope>NUCLEOTIDE SEQUENCE</scope>
    <source>
        <strain evidence="2">NFK12</strain>
    </source>
</reference>
<dbReference type="Proteomes" id="UP000622317">
    <property type="component" value="Unassembled WGS sequence"/>
</dbReference>
<evidence type="ECO:0000313" key="3">
    <source>
        <dbReference type="Proteomes" id="UP000622317"/>
    </source>
</evidence>
<gene>
    <name evidence="2" type="ORF">IEN85_15110</name>
</gene>
<comment type="caution">
    <text evidence="2">The sequence shown here is derived from an EMBL/GenBank/DDBJ whole genome shotgun (WGS) entry which is preliminary data.</text>
</comment>
<proteinExistence type="predicted"/>
<evidence type="ECO:0000313" key="2">
    <source>
        <dbReference type="EMBL" id="MBD5780828.1"/>
    </source>
</evidence>
<dbReference type="EMBL" id="JACYFG010000038">
    <property type="protein sequence ID" value="MBD5780828.1"/>
    <property type="molecule type" value="Genomic_DNA"/>
</dbReference>
<organism evidence="2 3">
    <name type="scientific">Pelagicoccus enzymogenes</name>
    <dbReference type="NCBI Taxonomy" id="2773457"/>
    <lineage>
        <taxon>Bacteria</taxon>
        <taxon>Pseudomonadati</taxon>
        <taxon>Verrucomicrobiota</taxon>
        <taxon>Opitutia</taxon>
        <taxon>Puniceicoccales</taxon>
        <taxon>Pelagicoccaceae</taxon>
        <taxon>Pelagicoccus</taxon>
    </lineage>
</organism>
<evidence type="ECO:0000259" key="1">
    <source>
        <dbReference type="Pfam" id="PF20703"/>
    </source>
</evidence>
<name>A0A927FCC6_9BACT</name>
<dbReference type="PANTHER" id="PTHR34301:SF8">
    <property type="entry name" value="ATPASE DOMAIN-CONTAINING PROTEIN"/>
    <property type="match status" value="1"/>
</dbReference>
<dbReference type="PANTHER" id="PTHR34301">
    <property type="entry name" value="DNA-BINDING PROTEIN-RELATED"/>
    <property type="match status" value="1"/>
</dbReference>
<dbReference type="InterPro" id="IPR049052">
    <property type="entry name" value="nSTAND1"/>
</dbReference>
<dbReference type="Gene3D" id="3.40.50.300">
    <property type="entry name" value="P-loop containing nucleotide triphosphate hydrolases"/>
    <property type="match status" value="1"/>
</dbReference>
<sequence length="426" mass="47715">MPTKPTITQIENAFSPAKEIDDPQRFAGRKKFVEDSYYALISEGTNIAVIGNRGIGKTSLARQIINIATGRNELLKKIKIETDQDLDFLSIYYTCGKTTETHEHLLESLLTNRTCLLDWIYDIPKARRAADKFKPKLNVGAFSLEGEKGSETTYESSVSNHGVETVFTNVVSAITEQGMTKDGVLFVIDEFDQIKNKQGFATFLKALATNVPNVKFCIVGVAHDVQELIEEHESSDRLFAGGIIDLPSMSDAELEQIISDAEQSIDSYIRFDPNAKKELVRLSQGHPYMTHLIGKYVLRNAYRESGRDIGGPDIAKTLRAIAESGIDPILESRYKKAVASSRQREIVLRALSDVQKDSVEIHTADAYKRALDEGVDNPSQFVGHLVTEDYGAEIVKTRERYYRFRDSLFAAYVSARPRVFKKENLG</sequence>
<dbReference type="SUPFAM" id="SSF52540">
    <property type="entry name" value="P-loop containing nucleoside triphosphate hydrolases"/>
    <property type="match status" value="1"/>
</dbReference>
<feature type="domain" description="Novel STAND NTPase 1" evidence="1">
    <location>
        <begin position="21"/>
        <end position="304"/>
    </location>
</feature>
<accession>A0A927FCC6</accession>
<dbReference type="RefSeq" id="WP_191617936.1">
    <property type="nucleotide sequence ID" value="NZ_JACYFG010000038.1"/>
</dbReference>
<keyword evidence="3" id="KW-1185">Reference proteome</keyword>
<dbReference type="Pfam" id="PF20703">
    <property type="entry name" value="nSTAND1"/>
    <property type="match status" value="1"/>
</dbReference>
<dbReference type="InterPro" id="IPR027417">
    <property type="entry name" value="P-loop_NTPase"/>
</dbReference>
<dbReference type="AlphaFoldDB" id="A0A927FCC6"/>